<dbReference type="InterPro" id="IPR001304">
    <property type="entry name" value="C-type_lectin-like"/>
</dbReference>
<evidence type="ECO:0000313" key="4">
    <source>
        <dbReference type="Proteomes" id="UP001165740"/>
    </source>
</evidence>
<sequence>MILSILFLILCATVVGGQTPPVYKFDPKYDTCGSGSFSDFRMQYLEGTYIMCLRWSDSPLTFFGARNYCQIRGTRLGVFDTMDKMKILQTRNNLTLIGLDDLKTEGKFIWHNGAELNNAPNSGFFNEDEPSNSAGIEDCVVLHGSLLNDVTCTTLYDFVCELV</sequence>
<gene>
    <name evidence="5" type="primary">LOC129926150</name>
</gene>
<dbReference type="SMART" id="SM00034">
    <property type="entry name" value="CLECT"/>
    <property type="match status" value="1"/>
</dbReference>
<dbReference type="InterPro" id="IPR016186">
    <property type="entry name" value="C-type_lectin-like/link_sf"/>
</dbReference>
<evidence type="ECO:0000313" key="5">
    <source>
        <dbReference type="RefSeq" id="XP_055884264.1"/>
    </source>
</evidence>
<protein>
    <submittedName>
        <fullName evidence="5">Hemolymph lipopolysaccharide-binding protein-like</fullName>
    </submittedName>
</protein>
<dbReference type="PANTHER" id="PTHR22801:SF63">
    <property type="entry name" value="C-TYPE LECTIN DOMAIN-CONTAINING PROTEIN"/>
    <property type="match status" value="1"/>
</dbReference>
<dbReference type="InterPro" id="IPR018378">
    <property type="entry name" value="C-type_lectin_CS"/>
</dbReference>
<accession>A0A9W3AAQ1</accession>
<dbReference type="Proteomes" id="UP001165740">
    <property type="component" value="Chromosome 5"/>
</dbReference>
<proteinExistence type="predicted"/>
<evidence type="ECO:0000256" key="2">
    <source>
        <dbReference type="SAM" id="SignalP"/>
    </source>
</evidence>
<dbReference type="GeneID" id="129926150"/>
<dbReference type="PROSITE" id="PS50041">
    <property type="entry name" value="C_TYPE_LECTIN_2"/>
    <property type="match status" value="1"/>
</dbReference>
<evidence type="ECO:0000256" key="1">
    <source>
        <dbReference type="ARBA" id="ARBA00023157"/>
    </source>
</evidence>
<dbReference type="Pfam" id="PF00059">
    <property type="entry name" value="Lectin_C"/>
    <property type="match status" value="1"/>
</dbReference>
<dbReference type="AlphaFoldDB" id="A0A9W3AAQ1"/>
<feature type="domain" description="C-type lectin" evidence="3">
    <location>
        <begin position="52"/>
        <end position="161"/>
    </location>
</feature>
<feature type="signal peptide" evidence="2">
    <location>
        <begin position="1"/>
        <end position="17"/>
    </location>
</feature>
<evidence type="ECO:0000259" key="3">
    <source>
        <dbReference type="PROSITE" id="PS50041"/>
    </source>
</evidence>
<dbReference type="SUPFAM" id="SSF56436">
    <property type="entry name" value="C-type lectin-like"/>
    <property type="match status" value="1"/>
</dbReference>
<dbReference type="RefSeq" id="XP_055884264.1">
    <property type="nucleotide sequence ID" value="XM_056028289.1"/>
</dbReference>
<dbReference type="PROSITE" id="PS00615">
    <property type="entry name" value="C_TYPE_LECTIN_1"/>
    <property type="match status" value="1"/>
</dbReference>
<keyword evidence="1" id="KW-1015">Disulfide bond</keyword>
<feature type="chain" id="PRO_5040838199" evidence="2">
    <location>
        <begin position="18"/>
        <end position="163"/>
    </location>
</feature>
<name>A0A9W3AAQ1_BIOGL</name>
<keyword evidence="4" id="KW-1185">Reference proteome</keyword>
<keyword evidence="2" id="KW-0732">Signal</keyword>
<organism evidence="4 5">
    <name type="scientific">Biomphalaria glabrata</name>
    <name type="common">Bloodfluke planorb</name>
    <name type="synonym">Freshwater snail</name>
    <dbReference type="NCBI Taxonomy" id="6526"/>
    <lineage>
        <taxon>Eukaryota</taxon>
        <taxon>Metazoa</taxon>
        <taxon>Spiralia</taxon>
        <taxon>Lophotrochozoa</taxon>
        <taxon>Mollusca</taxon>
        <taxon>Gastropoda</taxon>
        <taxon>Heterobranchia</taxon>
        <taxon>Euthyneura</taxon>
        <taxon>Panpulmonata</taxon>
        <taxon>Hygrophila</taxon>
        <taxon>Lymnaeoidea</taxon>
        <taxon>Planorbidae</taxon>
        <taxon>Biomphalaria</taxon>
    </lineage>
</organism>
<dbReference type="PANTHER" id="PTHR22801">
    <property type="entry name" value="LITHOSTATHINE"/>
    <property type="match status" value="1"/>
</dbReference>
<dbReference type="InterPro" id="IPR016187">
    <property type="entry name" value="CTDL_fold"/>
</dbReference>
<dbReference type="Gene3D" id="3.10.100.10">
    <property type="entry name" value="Mannose-Binding Protein A, subunit A"/>
    <property type="match status" value="1"/>
</dbReference>
<dbReference type="OrthoDB" id="6068836at2759"/>
<dbReference type="InterPro" id="IPR050801">
    <property type="entry name" value="Ca-Dep_Lectins_ImmuneDev"/>
</dbReference>
<reference evidence="5" key="1">
    <citation type="submission" date="2025-08" db="UniProtKB">
        <authorList>
            <consortium name="RefSeq"/>
        </authorList>
    </citation>
    <scope>IDENTIFICATION</scope>
</reference>
<dbReference type="OMA" id="VEYCEGR"/>